<gene>
    <name evidence="2" type="ORF">AMORRO_LOCUS13062</name>
</gene>
<organism evidence="2 3">
    <name type="scientific">Acaulospora morrowiae</name>
    <dbReference type="NCBI Taxonomy" id="94023"/>
    <lineage>
        <taxon>Eukaryota</taxon>
        <taxon>Fungi</taxon>
        <taxon>Fungi incertae sedis</taxon>
        <taxon>Mucoromycota</taxon>
        <taxon>Glomeromycotina</taxon>
        <taxon>Glomeromycetes</taxon>
        <taxon>Diversisporales</taxon>
        <taxon>Acaulosporaceae</taxon>
        <taxon>Acaulospora</taxon>
    </lineage>
</organism>
<evidence type="ECO:0000256" key="1">
    <source>
        <dbReference type="SAM" id="Coils"/>
    </source>
</evidence>
<keyword evidence="3" id="KW-1185">Reference proteome</keyword>
<name>A0A9N9I272_9GLOM</name>
<dbReference type="GO" id="GO:0042144">
    <property type="term" value="P:vacuole fusion, non-autophagic"/>
    <property type="evidence" value="ECO:0007669"/>
    <property type="project" value="InterPro"/>
</dbReference>
<evidence type="ECO:0000313" key="3">
    <source>
        <dbReference type="Proteomes" id="UP000789342"/>
    </source>
</evidence>
<dbReference type="PANTHER" id="PTHR38407:SF1">
    <property type="entry name" value="PROTEIN IVY1"/>
    <property type="match status" value="1"/>
</dbReference>
<dbReference type="InterPro" id="IPR027267">
    <property type="entry name" value="AH/BAR_dom_sf"/>
</dbReference>
<dbReference type="Proteomes" id="UP000789342">
    <property type="component" value="Unassembled WGS sequence"/>
</dbReference>
<dbReference type="GO" id="GO:0000329">
    <property type="term" value="C:fungal-type vacuole membrane"/>
    <property type="evidence" value="ECO:0007669"/>
    <property type="project" value="InterPro"/>
</dbReference>
<dbReference type="PANTHER" id="PTHR38407">
    <property type="entry name" value="PROTEIN IVY1"/>
    <property type="match status" value="1"/>
</dbReference>
<reference evidence="2" key="1">
    <citation type="submission" date="2021-06" db="EMBL/GenBank/DDBJ databases">
        <authorList>
            <person name="Kallberg Y."/>
            <person name="Tangrot J."/>
            <person name="Rosling A."/>
        </authorList>
    </citation>
    <scope>NUCLEOTIDE SEQUENCE</scope>
    <source>
        <strain evidence="2">CL551</strain>
    </source>
</reference>
<sequence length="326" mass="37159">NLDVHKATVLMSEENYEKSLNEMSKRIKETEAENLRSGRKRQRDLSQFRRALQDLTRQVEELDRLKTEYYRQTLETEQNNHSFILSKVSTVIRAEVDIYERIYNKGVSDPILEGMINQGTDPFCPHPTADHPSEIFSVLPPVPIINPIPEPNSVATSSTIDLSNEDMYSTNGVKIRSPLSTITDDVDEEREFIIKPTISRRNTRDNSRNIHQYHDEEYDQFTSEHSDPLKFHRPNNGTLSSQLSLLVGSDTPSIGRDFHPSINPGFHISDDAELLHDKEFAYGVEDSGFEGSLASNSTDYGKMNETKESVFLKVRETTVSDPPLEI</sequence>
<keyword evidence="1" id="KW-0175">Coiled coil</keyword>
<dbReference type="OrthoDB" id="5594612at2759"/>
<dbReference type="InterPro" id="IPR037470">
    <property type="entry name" value="IVY1"/>
</dbReference>
<dbReference type="EMBL" id="CAJVPV010021090">
    <property type="protein sequence ID" value="CAG8716833.1"/>
    <property type="molecule type" value="Genomic_DNA"/>
</dbReference>
<dbReference type="GO" id="GO:0005543">
    <property type="term" value="F:phospholipid binding"/>
    <property type="evidence" value="ECO:0007669"/>
    <property type="project" value="InterPro"/>
</dbReference>
<evidence type="ECO:0000313" key="2">
    <source>
        <dbReference type="EMBL" id="CAG8716833.1"/>
    </source>
</evidence>
<comment type="caution">
    <text evidence="2">The sequence shown here is derived from an EMBL/GenBank/DDBJ whole genome shotgun (WGS) entry which is preliminary data.</text>
</comment>
<dbReference type="AlphaFoldDB" id="A0A9N9I272"/>
<feature type="coiled-coil region" evidence="1">
    <location>
        <begin position="13"/>
        <end position="72"/>
    </location>
</feature>
<protein>
    <submittedName>
        <fullName evidence="2">12892_t:CDS:1</fullName>
    </submittedName>
</protein>
<feature type="non-terminal residue" evidence="2">
    <location>
        <position position="1"/>
    </location>
</feature>
<dbReference type="Gene3D" id="1.20.1270.60">
    <property type="entry name" value="Arfaptin homology (AH) domain/BAR domain"/>
    <property type="match status" value="1"/>
</dbReference>
<accession>A0A9N9I272</accession>
<proteinExistence type="predicted"/>